<dbReference type="PROSITE" id="PS50157">
    <property type="entry name" value="ZINC_FINGER_C2H2_2"/>
    <property type="match status" value="1"/>
</dbReference>
<gene>
    <name evidence="5" type="ORF">D9619_011458</name>
</gene>
<evidence type="ECO:0000256" key="2">
    <source>
        <dbReference type="SAM" id="Coils"/>
    </source>
</evidence>
<feature type="coiled-coil region" evidence="2">
    <location>
        <begin position="215"/>
        <end position="242"/>
    </location>
</feature>
<protein>
    <recommendedName>
        <fullName evidence="4">C2H2-type domain-containing protein</fullName>
    </recommendedName>
</protein>
<dbReference type="Pfam" id="PF18759">
    <property type="entry name" value="Plavaka"/>
    <property type="match status" value="2"/>
</dbReference>
<evidence type="ECO:0000313" key="6">
    <source>
        <dbReference type="Proteomes" id="UP000567179"/>
    </source>
</evidence>
<feature type="compositionally biased region" description="Polar residues" evidence="3">
    <location>
        <begin position="1432"/>
        <end position="1442"/>
    </location>
</feature>
<keyword evidence="1" id="KW-0479">Metal-binding</keyword>
<feature type="domain" description="C2H2-type" evidence="4">
    <location>
        <begin position="327"/>
        <end position="362"/>
    </location>
</feature>
<evidence type="ECO:0000313" key="5">
    <source>
        <dbReference type="EMBL" id="KAF5328871.1"/>
    </source>
</evidence>
<name>A0A8H5F9N2_9AGAR</name>
<organism evidence="5 6">
    <name type="scientific">Psilocybe cf. subviscida</name>
    <dbReference type="NCBI Taxonomy" id="2480587"/>
    <lineage>
        <taxon>Eukaryota</taxon>
        <taxon>Fungi</taxon>
        <taxon>Dikarya</taxon>
        <taxon>Basidiomycota</taxon>
        <taxon>Agaricomycotina</taxon>
        <taxon>Agaricomycetes</taxon>
        <taxon>Agaricomycetidae</taxon>
        <taxon>Agaricales</taxon>
        <taxon>Agaricineae</taxon>
        <taxon>Strophariaceae</taxon>
        <taxon>Psilocybe</taxon>
    </lineage>
</organism>
<comment type="caution">
    <text evidence="5">The sequence shown here is derived from an EMBL/GenBank/DDBJ whole genome shotgun (WGS) entry which is preliminary data.</text>
</comment>
<feature type="region of interest" description="Disordered" evidence="3">
    <location>
        <begin position="1298"/>
        <end position="1318"/>
    </location>
</feature>
<keyword evidence="1" id="KW-0862">Zinc</keyword>
<evidence type="ECO:0000256" key="3">
    <source>
        <dbReference type="SAM" id="MobiDB-lite"/>
    </source>
</evidence>
<feature type="region of interest" description="Disordered" evidence="3">
    <location>
        <begin position="360"/>
        <end position="396"/>
    </location>
</feature>
<dbReference type="EMBL" id="JAACJJ010000003">
    <property type="protein sequence ID" value="KAF5328871.1"/>
    <property type="molecule type" value="Genomic_DNA"/>
</dbReference>
<keyword evidence="1" id="KW-0863">Zinc-finger</keyword>
<proteinExistence type="predicted"/>
<dbReference type="InterPro" id="IPR041078">
    <property type="entry name" value="Plavaka"/>
</dbReference>
<accession>A0A8H5F9N2</accession>
<evidence type="ECO:0000259" key="4">
    <source>
        <dbReference type="PROSITE" id="PS50157"/>
    </source>
</evidence>
<feature type="region of interest" description="Disordered" evidence="3">
    <location>
        <begin position="1432"/>
        <end position="1466"/>
    </location>
</feature>
<dbReference type="Proteomes" id="UP000567179">
    <property type="component" value="Unassembled WGS sequence"/>
</dbReference>
<dbReference type="OrthoDB" id="3199698at2759"/>
<reference evidence="5 6" key="1">
    <citation type="journal article" date="2020" name="ISME J.">
        <title>Uncovering the hidden diversity of litter-decomposition mechanisms in mushroom-forming fungi.</title>
        <authorList>
            <person name="Floudas D."/>
            <person name="Bentzer J."/>
            <person name="Ahren D."/>
            <person name="Johansson T."/>
            <person name="Persson P."/>
            <person name="Tunlid A."/>
        </authorList>
    </citation>
    <scope>NUCLEOTIDE SEQUENCE [LARGE SCALE GENOMIC DNA]</scope>
    <source>
        <strain evidence="5 6">CBS 101986</strain>
    </source>
</reference>
<keyword evidence="6" id="KW-1185">Reference proteome</keyword>
<keyword evidence="2" id="KW-0175">Coiled coil</keyword>
<dbReference type="GO" id="GO:0008270">
    <property type="term" value="F:zinc ion binding"/>
    <property type="evidence" value="ECO:0007669"/>
    <property type="project" value="UniProtKB-KW"/>
</dbReference>
<evidence type="ECO:0000256" key="1">
    <source>
        <dbReference type="PROSITE-ProRule" id="PRU00042"/>
    </source>
</evidence>
<sequence>MIGADIRAEMLFKAVSPSRILPAESISHDPLSTLIVSCRALALVKAPRCSVVGRTTRYQGFASAIATLISTKVVGLRRDYPTQAQVIGTRLHIMRTLQRGHYRAPRKGTETWIGPGSDLNGAFLYQLAPLPCTTLYCSSRAQRAVSAPKSVASTASAKAASPLRKSARLTSKPRVQYAAIERDYAAVAEGSSPSPQTKENATCQAIATFFETEKIKSLEDDLEDTRNEVKLLRIVLKDERRRRVAAEAVSADYKRAMIRARSELNHCDLAEDMAFECDRRRLDQNGDDFFFLWGLKPPPAHSRMPWTLIHMSFTSMAGTKVFKPLSFWCQRRKADGQPCNKGFKNRSGLTQHINAVHEVPQRAKPAPSTVPPLSPSVSGLNETAGSIRASPSPPVDVPAARCPSITRHPILDGTPCNSGGVDLPLNAPPPPPSNMDTGYFPYEDRVHFELADFLYKDDQMRGAKVDRLCEIWDAWASNKGVTDGPPFASRNDLYETIDNTTLGDAPWKSFSVSYTGPRPEAPKPTPGWMEKEYEVWYRDPKTVLENQLANPEFKNHMHYAPFREYGTDGQRRWQDLMSAKHHMGHAHVTIPNIDVRYLNWAWSQADIIASDPETHGAMFAPIVLGSDKTTVSVATGQNEYYPLYASIGNVHNSMRRAHRNAVSIIGFLAIPKNGEGGPRSQAHRESVMQSMTLKQMWQFYGIVGDVVPFTDSFPRADIHELLTSDLLHQVIKGTFKDHLVAWIELYLEAEHGKTGAAAIMADIDRRIAAVPSYPGLRRFPEGRGFKQWTGDDSKALMKVYLPALLGRVPEKMVSAFAAFLDFCYLVRRSVHTEDTIRQIEEALAKFHQERKIFEETGVRDEGLSLPRQHSLVHYVEVIQQFGSPNGLCSSITESKHIKAVKEPWRRSNKCNALGQILLTNQRLDKLAASRVDFSARGMLLGPIAEVPDPPEPAVPSSTDIEDSDTEAVEGSLRIPASVSLARTKARGYPLRLGDLAASLHIYDLPLLVREFLFDQLFPTSHFSGAEQPTALLPTIDSNIKVFHSAVAQYYAPSDHSGVGGMIRERIRATPTWQGGPSRNDCVFVYKTDEGDIPLQGFRALHAARVVLFFSFKYGGSIYPCALVQWFRQVGDTPCPHTNMWVVERAWEEEEVDEATVSMKTNLPEDYYLSEASHVDFNPLPMDADLQVEESQHLHFNNAEESQNLHITMDSVHGGGLGHSGEEEGLEVYSNNSSAGLSKTQNVLNDFHAMFEHTPVWLRAEQAGMGPISPWRETCDVPFSQRPPPASSGAKHLLPEFATSHTTSLSPPPRNDHPSPSQQPLYVVYHQSTPRTPLATLYSRDQYEPEAPWKDTVDVGCGTESQSPAPHSLQKTTCDVECQTEPSDEIIPDWLDRSDVEKELRAGREERLKAYIMRFRHSVAAACVDHRRPFNRPSYNPLATPTRSQKRGQPGKVFPASPSSGRAGKRLARATKSKAKEKIKSWFMPAAALDSQADSQVWLENLADFGAPLQHDAIPRPSTPNSHSTATSTPSAYRDFFYHATPSTPARVSTSTRTTPQGAGIPVSPFQIWGMEPGIDKSPLRFSEELGKLQVVCGMARESPKSLTRPDLDALLEYTARLNALLTEDLVVTHTKLYAAEDKLKAYAMYLNSN</sequence>
<dbReference type="InterPro" id="IPR013087">
    <property type="entry name" value="Znf_C2H2_type"/>
</dbReference>